<comment type="caution">
    <text evidence="1">The sequence shown here is derived from an EMBL/GenBank/DDBJ whole genome shotgun (WGS) entry which is preliminary data.</text>
</comment>
<protein>
    <submittedName>
        <fullName evidence="1">Uncharacterized protein</fullName>
    </submittedName>
</protein>
<dbReference type="EMBL" id="JACDUR010000013">
    <property type="protein sequence ID" value="MBA2897791.1"/>
    <property type="molecule type" value="Genomic_DNA"/>
</dbReference>
<accession>A0A7W0HWG0</accession>
<dbReference type="AlphaFoldDB" id="A0A7W0HWG0"/>
<keyword evidence="2" id="KW-1185">Reference proteome</keyword>
<dbReference type="Proteomes" id="UP000530928">
    <property type="component" value="Unassembled WGS sequence"/>
</dbReference>
<name>A0A7W0HWG0_9ACTN</name>
<evidence type="ECO:0000313" key="2">
    <source>
        <dbReference type="Proteomes" id="UP000530928"/>
    </source>
</evidence>
<sequence>MQGGLREPAYGPLARLESDLPHAWRGEIIGPGLTGHTDRPAGSFTLDLRDLPDRFRLEMAWMAHWQLLDGASVMVYQFGRIAHLLRSAARCGYADRLPASLRSGCRNLRRRCGSSGSMAAIIS</sequence>
<organism evidence="1 2">
    <name type="scientific">Nonomuraea soli</name>
    <dbReference type="NCBI Taxonomy" id="1032476"/>
    <lineage>
        <taxon>Bacteria</taxon>
        <taxon>Bacillati</taxon>
        <taxon>Actinomycetota</taxon>
        <taxon>Actinomycetes</taxon>
        <taxon>Streptosporangiales</taxon>
        <taxon>Streptosporangiaceae</taxon>
        <taxon>Nonomuraea</taxon>
    </lineage>
</organism>
<reference evidence="1 2" key="1">
    <citation type="submission" date="2020-07" db="EMBL/GenBank/DDBJ databases">
        <title>Genomic Encyclopedia of Type Strains, Phase IV (KMG-IV): sequencing the most valuable type-strain genomes for metagenomic binning, comparative biology and taxonomic classification.</title>
        <authorList>
            <person name="Goeker M."/>
        </authorList>
    </citation>
    <scope>NUCLEOTIDE SEQUENCE [LARGE SCALE GENOMIC DNA]</scope>
    <source>
        <strain evidence="1 2">DSM 45533</strain>
    </source>
</reference>
<dbReference type="RefSeq" id="WP_181616464.1">
    <property type="nucleotide sequence ID" value="NZ_BAABAM010000015.1"/>
</dbReference>
<evidence type="ECO:0000313" key="1">
    <source>
        <dbReference type="EMBL" id="MBA2897791.1"/>
    </source>
</evidence>
<proteinExistence type="predicted"/>
<gene>
    <name evidence="1" type="ORF">HNR30_009197</name>
</gene>